<keyword evidence="4" id="KW-1185">Reference proteome</keyword>
<keyword evidence="2" id="KW-0472">Membrane</keyword>
<feature type="transmembrane region" description="Helical" evidence="2">
    <location>
        <begin position="216"/>
        <end position="237"/>
    </location>
</feature>
<dbReference type="Proteomes" id="UP001187682">
    <property type="component" value="Unassembled WGS sequence"/>
</dbReference>
<reference evidence="3" key="1">
    <citation type="submission" date="2018-03" db="EMBL/GenBank/DDBJ databases">
        <authorList>
            <person name="Guldener U."/>
        </authorList>
    </citation>
    <scope>NUCLEOTIDE SEQUENCE</scope>
</reference>
<evidence type="ECO:0000313" key="3">
    <source>
        <dbReference type="EMBL" id="SPN98928.1"/>
    </source>
</evidence>
<feature type="transmembrane region" description="Helical" evidence="2">
    <location>
        <begin position="292"/>
        <end position="314"/>
    </location>
</feature>
<keyword evidence="2" id="KW-0812">Transmembrane</keyword>
<accession>A0AAE8MRL2</accession>
<dbReference type="EMBL" id="ONZQ02000002">
    <property type="protein sequence ID" value="SPN98928.1"/>
    <property type="molecule type" value="Genomic_DNA"/>
</dbReference>
<protein>
    <submittedName>
        <fullName evidence="3">Uncharacterized protein</fullName>
    </submittedName>
</protein>
<feature type="transmembrane region" description="Helical" evidence="2">
    <location>
        <begin position="173"/>
        <end position="196"/>
    </location>
</feature>
<evidence type="ECO:0000256" key="2">
    <source>
        <dbReference type="SAM" id="Phobius"/>
    </source>
</evidence>
<proteinExistence type="predicted"/>
<feature type="region of interest" description="Disordered" evidence="1">
    <location>
        <begin position="27"/>
        <end position="57"/>
    </location>
</feature>
<feature type="transmembrane region" description="Helical" evidence="2">
    <location>
        <begin position="78"/>
        <end position="97"/>
    </location>
</feature>
<feature type="region of interest" description="Disordered" evidence="1">
    <location>
        <begin position="407"/>
        <end position="430"/>
    </location>
</feature>
<evidence type="ECO:0000313" key="4">
    <source>
        <dbReference type="Proteomes" id="UP001187682"/>
    </source>
</evidence>
<evidence type="ECO:0000256" key="1">
    <source>
        <dbReference type="SAM" id="MobiDB-lite"/>
    </source>
</evidence>
<feature type="region of interest" description="Disordered" evidence="1">
    <location>
        <begin position="596"/>
        <end position="639"/>
    </location>
</feature>
<comment type="caution">
    <text evidence="3">The sequence shown here is derived from an EMBL/GenBank/DDBJ whole genome shotgun (WGS) entry which is preliminary data.</text>
</comment>
<feature type="compositionally biased region" description="Polar residues" evidence="1">
    <location>
        <begin position="617"/>
        <end position="629"/>
    </location>
</feature>
<feature type="transmembrane region" description="Helical" evidence="2">
    <location>
        <begin position="142"/>
        <end position="161"/>
    </location>
</feature>
<feature type="compositionally biased region" description="Basic and acidic residues" evidence="1">
    <location>
        <begin position="43"/>
        <end position="53"/>
    </location>
</feature>
<sequence length="639" mass="69236">MDSWGWLEPRATEELWARQFGGGFGGGNGNGNGIGNGSDDNDGNDRNSTDGRPRFGGGGGGWGAFRFQAAKSIRTSTIILSIFNILAAFATAMGILWDGYATAKRNNPKFSFRYETAPITLVSSTPHYRVEPDDVCRDQGSVFIVPYIQLVFGLEVVLRSFRRRVAFPPRGKWNVTVCLAIVGTLLLVTYLVTHFIRPPNFCFASLFWFVERYKRGSFVLLTIIAVALFASTIIIFIKLHRNATIDPTERVAASRMVYYLPLGFISTALFLPFFIDISFYTTRGTSDTALQLSMVAAVVANVSGLMTGGLHLFLRSTTLATIGPRAKNGKYEDDERENFKRGIRRWAPGDDEGDYRGPSPVGLRRMGTDDSFASASGKGFDDGYDDVYDKGYDKGYWDDAGLNPLRSHAVPPASTAPAVRSPDPARQLPTHAPKSSYSLFPGVGNGKPPSLLPAATYEPRSKAALAAQSGLKPPPNVHGFRHRRDSSLASHTTVQIGLRLSNAEDMPSLDSKYIHEANQVYNLECPNAVANNAATASKRPSPLSHVSAHSTEGSVTIMCDEHMSMVGGTGEGVSLAADEDKDCTLCTLAPAVYNPAESPKSAAKTKVTSPKGVGFTIPQSRSNSTGNPDQPQPKKPDWI</sequence>
<organism evidence="3 4">
    <name type="scientific">Cephalotrichum gorgonifer</name>
    <dbReference type="NCBI Taxonomy" id="2041049"/>
    <lineage>
        <taxon>Eukaryota</taxon>
        <taxon>Fungi</taxon>
        <taxon>Dikarya</taxon>
        <taxon>Ascomycota</taxon>
        <taxon>Pezizomycotina</taxon>
        <taxon>Sordariomycetes</taxon>
        <taxon>Hypocreomycetidae</taxon>
        <taxon>Microascales</taxon>
        <taxon>Microascaceae</taxon>
        <taxon>Cephalotrichum</taxon>
    </lineage>
</organism>
<dbReference type="AlphaFoldDB" id="A0AAE8MRL2"/>
<feature type="compositionally biased region" description="Gly residues" evidence="1">
    <location>
        <begin position="27"/>
        <end position="36"/>
    </location>
</feature>
<keyword evidence="2" id="KW-1133">Transmembrane helix</keyword>
<name>A0AAE8MRL2_9PEZI</name>
<feature type="transmembrane region" description="Helical" evidence="2">
    <location>
        <begin position="258"/>
        <end position="280"/>
    </location>
</feature>
<feature type="region of interest" description="Disordered" evidence="1">
    <location>
        <begin position="349"/>
        <end position="368"/>
    </location>
</feature>
<gene>
    <name evidence="3" type="ORF">DNG_01967</name>
</gene>